<keyword evidence="1" id="KW-0805">Transcription regulation</keyword>
<dbReference type="Gene3D" id="1.10.10.60">
    <property type="entry name" value="Homeodomain-like"/>
    <property type="match status" value="1"/>
</dbReference>
<dbReference type="PROSITE" id="PS01124">
    <property type="entry name" value="HTH_ARAC_FAMILY_2"/>
    <property type="match status" value="1"/>
</dbReference>
<comment type="caution">
    <text evidence="6">The sequence shown here is derived from an EMBL/GenBank/DDBJ whole genome shotgun (WGS) entry which is preliminary data.</text>
</comment>
<dbReference type="Pfam" id="PF01965">
    <property type="entry name" value="DJ-1_PfpI"/>
    <property type="match status" value="1"/>
</dbReference>
<dbReference type="EMBL" id="BAAATR010000007">
    <property type="protein sequence ID" value="GAA2239716.1"/>
    <property type="molecule type" value="Genomic_DNA"/>
</dbReference>
<keyword evidence="3" id="KW-0804">Transcription</keyword>
<dbReference type="SUPFAM" id="SSF52317">
    <property type="entry name" value="Class I glutamine amidotransferase-like"/>
    <property type="match status" value="1"/>
</dbReference>
<feature type="domain" description="HTH araC/xylS-type" evidence="5">
    <location>
        <begin position="217"/>
        <end position="315"/>
    </location>
</feature>
<dbReference type="PANTHER" id="PTHR43130:SF3">
    <property type="entry name" value="HTH-TYPE TRANSCRIPTIONAL REGULATOR RV1931C"/>
    <property type="match status" value="1"/>
</dbReference>
<dbReference type="InterPro" id="IPR018060">
    <property type="entry name" value="HTH_AraC"/>
</dbReference>
<evidence type="ECO:0000256" key="4">
    <source>
        <dbReference type="SAM" id="MobiDB-lite"/>
    </source>
</evidence>
<dbReference type="InterPro" id="IPR018062">
    <property type="entry name" value="HTH_AraC-typ_CS"/>
</dbReference>
<evidence type="ECO:0000256" key="2">
    <source>
        <dbReference type="ARBA" id="ARBA00023125"/>
    </source>
</evidence>
<accession>A0ABN3DR35</accession>
<evidence type="ECO:0000256" key="1">
    <source>
        <dbReference type="ARBA" id="ARBA00023015"/>
    </source>
</evidence>
<evidence type="ECO:0000313" key="6">
    <source>
        <dbReference type="EMBL" id="GAA2239716.1"/>
    </source>
</evidence>
<dbReference type="InterPro" id="IPR052158">
    <property type="entry name" value="INH-QAR"/>
</dbReference>
<evidence type="ECO:0000259" key="5">
    <source>
        <dbReference type="PROSITE" id="PS01124"/>
    </source>
</evidence>
<proteinExistence type="predicted"/>
<dbReference type="InterPro" id="IPR002818">
    <property type="entry name" value="DJ-1/PfpI"/>
</dbReference>
<evidence type="ECO:0000313" key="7">
    <source>
        <dbReference type="Proteomes" id="UP001500305"/>
    </source>
</evidence>
<dbReference type="Gene3D" id="3.40.50.880">
    <property type="match status" value="1"/>
</dbReference>
<organism evidence="6 7">
    <name type="scientific">Kitasatospora cystarginea</name>
    <dbReference type="NCBI Taxonomy" id="58350"/>
    <lineage>
        <taxon>Bacteria</taxon>
        <taxon>Bacillati</taxon>
        <taxon>Actinomycetota</taxon>
        <taxon>Actinomycetes</taxon>
        <taxon>Kitasatosporales</taxon>
        <taxon>Streptomycetaceae</taxon>
        <taxon>Kitasatospora</taxon>
    </lineage>
</organism>
<dbReference type="Proteomes" id="UP001500305">
    <property type="component" value="Unassembled WGS sequence"/>
</dbReference>
<dbReference type="Pfam" id="PF12833">
    <property type="entry name" value="HTH_18"/>
    <property type="match status" value="1"/>
</dbReference>
<evidence type="ECO:0000256" key="3">
    <source>
        <dbReference type="ARBA" id="ARBA00023163"/>
    </source>
</evidence>
<keyword evidence="2" id="KW-0238">DNA-binding</keyword>
<protein>
    <submittedName>
        <fullName evidence="6">Helix-turn-helix domain-containing protein</fullName>
    </submittedName>
</protein>
<dbReference type="SMART" id="SM00342">
    <property type="entry name" value="HTH_ARAC"/>
    <property type="match status" value="1"/>
</dbReference>
<dbReference type="InterPro" id="IPR029062">
    <property type="entry name" value="Class_I_gatase-like"/>
</dbReference>
<dbReference type="CDD" id="cd03137">
    <property type="entry name" value="GATase1_AraC_1"/>
    <property type="match status" value="1"/>
</dbReference>
<feature type="region of interest" description="Disordered" evidence="4">
    <location>
        <begin position="309"/>
        <end position="334"/>
    </location>
</feature>
<dbReference type="PROSITE" id="PS00041">
    <property type="entry name" value="HTH_ARAC_FAMILY_1"/>
    <property type="match status" value="1"/>
</dbReference>
<gene>
    <name evidence="6" type="ORF">GCM10010430_21290</name>
</gene>
<name>A0ABN3DR35_9ACTN</name>
<dbReference type="SUPFAM" id="SSF46689">
    <property type="entry name" value="Homeodomain-like"/>
    <property type="match status" value="2"/>
</dbReference>
<reference evidence="6 7" key="1">
    <citation type="journal article" date="2019" name="Int. J. Syst. Evol. Microbiol.">
        <title>The Global Catalogue of Microorganisms (GCM) 10K type strain sequencing project: providing services to taxonomists for standard genome sequencing and annotation.</title>
        <authorList>
            <consortium name="The Broad Institute Genomics Platform"/>
            <consortium name="The Broad Institute Genome Sequencing Center for Infectious Disease"/>
            <person name="Wu L."/>
            <person name="Ma J."/>
        </authorList>
    </citation>
    <scope>NUCLEOTIDE SEQUENCE [LARGE SCALE GENOMIC DNA]</scope>
    <source>
        <strain evidence="6 7">JCM 7356</strain>
    </source>
</reference>
<dbReference type="InterPro" id="IPR009057">
    <property type="entry name" value="Homeodomain-like_sf"/>
</dbReference>
<keyword evidence="7" id="KW-1185">Reference proteome</keyword>
<sequence length="334" mass="36210">MTHTIPDMDTVALALTDGMLHFELAMAYEVFGAAPVSVVGPWYDVAVCGPDTVQVGRFRLEPDHGLDQLPRADTVIVPGWADVDEDPPAELVDAVRAAHEAGARVASLCTGAFVLAAAGLLDGRRATTHWAHTQALAARYPQVVVDPNVLYVDNGSVLTSAGKAAAMDLCLHLVRLDRGSSIANAVARRLVVPPHRDGGQAQFVTTPMPAPASHPLAELFPWAIERLDQPLTVTDLARQARMSSRHLSRHFRLVTGTTPLQWLLTQRIRHAQELLETTDDSVDTIAAATGMGTATTLRRHFNRTVGVPPDTYRRTFRSRTHPGPTDSGQHHQLP</sequence>
<dbReference type="PANTHER" id="PTHR43130">
    <property type="entry name" value="ARAC-FAMILY TRANSCRIPTIONAL REGULATOR"/>
    <property type="match status" value="1"/>
</dbReference>